<evidence type="ECO:0000313" key="3">
    <source>
        <dbReference type="Proteomes" id="UP001446871"/>
    </source>
</evidence>
<organism evidence="2 3">
    <name type="scientific">Apiospora saccharicola</name>
    <dbReference type="NCBI Taxonomy" id="335842"/>
    <lineage>
        <taxon>Eukaryota</taxon>
        <taxon>Fungi</taxon>
        <taxon>Dikarya</taxon>
        <taxon>Ascomycota</taxon>
        <taxon>Pezizomycotina</taxon>
        <taxon>Sordariomycetes</taxon>
        <taxon>Xylariomycetidae</taxon>
        <taxon>Amphisphaeriales</taxon>
        <taxon>Apiosporaceae</taxon>
        <taxon>Apiospora</taxon>
    </lineage>
</organism>
<dbReference type="EMBL" id="JAQQWM010000008">
    <property type="protein sequence ID" value="KAK8054037.1"/>
    <property type="molecule type" value="Genomic_DNA"/>
</dbReference>
<proteinExistence type="predicted"/>
<keyword evidence="3" id="KW-1185">Reference proteome</keyword>
<feature type="compositionally biased region" description="Basic and acidic residues" evidence="1">
    <location>
        <begin position="64"/>
        <end position="86"/>
    </location>
</feature>
<gene>
    <name evidence="2" type="ORF">PG996_013338</name>
</gene>
<reference evidence="2 3" key="1">
    <citation type="submission" date="2023-01" db="EMBL/GenBank/DDBJ databases">
        <title>Analysis of 21 Apiospora genomes using comparative genomics revels a genus with tremendous synthesis potential of carbohydrate active enzymes and secondary metabolites.</title>
        <authorList>
            <person name="Sorensen T."/>
        </authorList>
    </citation>
    <scope>NUCLEOTIDE SEQUENCE [LARGE SCALE GENOMIC DNA]</scope>
    <source>
        <strain evidence="2 3">CBS 83171</strain>
    </source>
</reference>
<feature type="region of interest" description="Disordered" evidence="1">
    <location>
        <begin position="16"/>
        <end position="119"/>
    </location>
</feature>
<feature type="compositionally biased region" description="Basic residues" evidence="1">
    <location>
        <begin position="45"/>
        <end position="63"/>
    </location>
</feature>
<evidence type="ECO:0000256" key="1">
    <source>
        <dbReference type="SAM" id="MobiDB-lite"/>
    </source>
</evidence>
<dbReference type="Proteomes" id="UP001446871">
    <property type="component" value="Unassembled WGS sequence"/>
</dbReference>
<evidence type="ECO:0000313" key="2">
    <source>
        <dbReference type="EMBL" id="KAK8054037.1"/>
    </source>
</evidence>
<accession>A0ABR1U5Q9</accession>
<protein>
    <submittedName>
        <fullName evidence="2">Uncharacterized protein</fullName>
    </submittedName>
</protein>
<sequence>MSDLLRFPGFKKSFFGKVTKPRWAKSKKQPDKPQKKRSGSSGVAKRGHHAASKRQKTRRRGSKGSKDSDTTMKDRLSFEELKDPEGFKGVNGPDGFPVTRNSEDGDSAKGSSGGVSLDQFSVMEVETEDTTAAEESMRQQFGDPRGITFQGIIGRGNNAIAALLQDNRVDPRDGSF</sequence>
<comment type="caution">
    <text evidence="2">The sequence shown here is derived from an EMBL/GenBank/DDBJ whole genome shotgun (WGS) entry which is preliminary data.</text>
</comment>
<name>A0ABR1U5Q9_9PEZI</name>